<evidence type="ECO:0000313" key="3">
    <source>
        <dbReference type="EMBL" id="CAI2385276.1"/>
    </source>
</evidence>
<evidence type="ECO:0000256" key="2">
    <source>
        <dbReference type="SAM" id="MobiDB-lite"/>
    </source>
</evidence>
<organism evidence="3 4">
    <name type="scientific">Euplotes crassus</name>
    <dbReference type="NCBI Taxonomy" id="5936"/>
    <lineage>
        <taxon>Eukaryota</taxon>
        <taxon>Sar</taxon>
        <taxon>Alveolata</taxon>
        <taxon>Ciliophora</taxon>
        <taxon>Intramacronucleata</taxon>
        <taxon>Spirotrichea</taxon>
        <taxon>Hypotrichia</taxon>
        <taxon>Euplotida</taxon>
        <taxon>Euplotidae</taxon>
        <taxon>Moneuplotes</taxon>
    </lineage>
</organism>
<feature type="compositionally biased region" description="Polar residues" evidence="2">
    <location>
        <begin position="18"/>
        <end position="32"/>
    </location>
</feature>
<dbReference type="AlphaFoldDB" id="A0AAD1Y7A1"/>
<accession>A0AAD1Y7A1</accession>
<feature type="region of interest" description="Disordered" evidence="2">
    <location>
        <begin position="313"/>
        <end position="400"/>
    </location>
</feature>
<proteinExistence type="predicted"/>
<feature type="compositionally biased region" description="Basic and acidic residues" evidence="2">
    <location>
        <begin position="1"/>
        <end position="16"/>
    </location>
</feature>
<keyword evidence="1" id="KW-0175">Coiled coil</keyword>
<keyword evidence="4" id="KW-1185">Reference proteome</keyword>
<feature type="coiled-coil region" evidence="1">
    <location>
        <begin position="473"/>
        <end position="535"/>
    </location>
</feature>
<feature type="compositionally biased region" description="Polar residues" evidence="2">
    <location>
        <begin position="318"/>
        <end position="330"/>
    </location>
</feature>
<feature type="compositionally biased region" description="Low complexity" evidence="2">
    <location>
        <begin position="341"/>
        <end position="350"/>
    </location>
</feature>
<evidence type="ECO:0000313" key="4">
    <source>
        <dbReference type="Proteomes" id="UP001295684"/>
    </source>
</evidence>
<feature type="region of interest" description="Disordered" evidence="2">
    <location>
        <begin position="1"/>
        <end position="32"/>
    </location>
</feature>
<gene>
    <name evidence="3" type="ORF">ECRASSUSDP1_LOCUS26829</name>
</gene>
<feature type="compositionally biased region" description="Polar residues" evidence="2">
    <location>
        <begin position="568"/>
        <end position="584"/>
    </location>
</feature>
<comment type="caution">
    <text evidence="3">The sequence shown here is derived from an EMBL/GenBank/DDBJ whole genome shotgun (WGS) entry which is preliminary data.</text>
</comment>
<feature type="coiled-coil region" evidence="1">
    <location>
        <begin position="403"/>
        <end position="430"/>
    </location>
</feature>
<name>A0AAD1Y7A1_EUPCR</name>
<reference evidence="3" key="1">
    <citation type="submission" date="2023-07" db="EMBL/GenBank/DDBJ databases">
        <authorList>
            <consortium name="AG Swart"/>
            <person name="Singh M."/>
            <person name="Singh A."/>
            <person name="Seah K."/>
            <person name="Emmerich C."/>
        </authorList>
    </citation>
    <scope>NUCLEOTIDE SEQUENCE</scope>
    <source>
        <strain evidence="3">DP1</strain>
    </source>
</reference>
<evidence type="ECO:0000256" key="1">
    <source>
        <dbReference type="SAM" id="Coils"/>
    </source>
</evidence>
<feature type="region of interest" description="Disordered" evidence="2">
    <location>
        <begin position="568"/>
        <end position="665"/>
    </location>
</feature>
<feature type="compositionally biased region" description="Basic residues" evidence="2">
    <location>
        <begin position="598"/>
        <end position="614"/>
    </location>
</feature>
<protein>
    <submittedName>
        <fullName evidence="3">Uncharacterized protein</fullName>
    </submittedName>
</protein>
<feature type="compositionally biased region" description="Basic and acidic residues" evidence="2">
    <location>
        <begin position="386"/>
        <end position="400"/>
    </location>
</feature>
<sequence>MDRHSIQMNSERKPNSELDANNQDSNLEQDQDNNFIYQDKEGDAHPSHHNKQILDMSHSPGLGFEVQRVQLAEEHFLDCDTEKDAKIEFCSPSTLNNDLSENQESIIGGDRGGSSILRQTQNVEKPQSVIMPRKLDLRIHTNINDNFEILSSQNSSIISRLVAGVEDSHAINEEDTRNNLLEATGETCIIFDNAQAQTENLDAGSEDENQECSEKAELGQTLSSHFLENTSDENTMIIHNNVPSGESLSEFEEELKQSEESANSGENFKRESKISIINDPTLKDHEFQRIELNSTLKQSQTILEDSDPYQHCEIGEMQSPSQNSAQQEQMNVFKRKKSKKSSTGSYSDTSETQKDNNSCSALDKSDVLKTPKERDIAPKAFKRTRKDFSNKSHNSSKDKTVDMLKYKKENSKLQREIEKIKKAHVEEIERITKDFDDRLAHSLNEKEKEYALILDSQLMEREDQILETENRLNKEYSDRVDQYQTIIQNLKKENQDLQEENQDQQNKLDENSKLIQSLRQELEKQTLKVKELQCQKGTPVSLYKQIKPPIVTENTPQGLKRETNAVNSFPRSISSNGKENMTENTLDKKRPIDNLKGYWKKMKSRRSSKTRRSRYLNNAQNNRSQSYSNPPSGCQSTVKRPNTEYKGYKESPIGCKENDKSGNKNDLVPTNQKACDMNENLSLSPKFVIDVKEERFNNDSGNINFSPRDNGEEVALKAKLTSLEESSSKKNKLINDPYNTVECPDSMKKEGLIGRKPDVQNQASVKDIDWNENIDDTFDDDSADIEDSMFLDEVAVSQKEINTSFINIKRNQPMEYKMKKILS</sequence>
<feature type="compositionally biased region" description="Basic and acidic residues" evidence="2">
    <location>
        <begin position="363"/>
        <end position="377"/>
    </location>
</feature>
<dbReference type="Proteomes" id="UP001295684">
    <property type="component" value="Unassembled WGS sequence"/>
</dbReference>
<feature type="compositionally biased region" description="Polar residues" evidence="2">
    <location>
        <begin position="615"/>
        <end position="640"/>
    </location>
</feature>
<dbReference type="EMBL" id="CAMPGE010027663">
    <property type="protein sequence ID" value="CAI2385276.1"/>
    <property type="molecule type" value="Genomic_DNA"/>
</dbReference>